<comment type="caution">
    <text evidence="7">The sequence shown here is derived from an EMBL/GenBank/DDBJ whole genome shotgun (WGS) entry which is preliminary data.</text>
</comment>
<evidence type="ECO:0000256" key="2">
    <source>
        <dbReference type="ARBA" id="ARBA00022723"/>
    </source>
</evidence>
<evidence type="ECO:0000256" key="4">
    <source>
        <dbReference type="ARBA" id="ARBA00022842"/>
    </source>
</evidence>
<name>A0A4U0Q0J1_9NEIS</name>
<dbReference type="EMBL" id="SUMF01000007">
    <property type="protein sequence ID" value="TJZ74090.1"/>
    <property type="molecule type" value="Genomic_DNA"/>
</dbReference>
<feature type="signal peptide" evidence="6">
    <location>
        <begin position="1"/>
        <end position="15"/>
    </location>
</feature>
<dbReference type="GO" id="GO:0046872">
    <property type="term" value="F:metal ion binding"/>
    <property type="evidence" value="ECO:0007669"/>
    <property type="project" value="UniProtKB-KW"/>
</dbReference>
<comment type="cofactor">
    <cofactor evidence="1">
        <name>Mg(2+)</name>
        <dbReference type="ChEBI" id="CHEBI:18420"/>
    </cofactor>
</comment>
<dbReference type="GO" id="GO:0019213">
    <property type="term" value="F:deacetylase activity"/>
    <property type="evidence" value="ECO:0007669"/>
    <property type="project" value="TreeGrafter"/>
</dbReference>
<reference evidence="7 8" key="1">
    <citation type="submission" date="2019-04" db="EMBL/GenBank/DDBJ databases">
        <title>Chitiniphilus eburnea sp. nov., a novel chitinolytic bacterium isolated from aquaculture sludge.</title>
        <authorList>
            <person name="Sheng M."/>
        </authorList>
    </citation>
    <scope>NUCLEOTIDE SEQUENCE [LARGE SCALE GENOMIC DNA]</scope>
    <source>
        <strain evidence="7 8">HX-2-15</strain>
    </source>
</reference>
<dbReference type="Pfam" id="PF04794">
    <property type="entry name" value="YdjC"/>
    <property type="match status" value="1"/>
</dbReference>
<evidence type="ECO:0000256" key="1">
    <source>
        <dbReference type="ARBA" id="ARBA00001946"/>
    </source>
</evidence>
<dbReference type="AlphaFoldDB" id="A0A4U0Q0J1"/>
<protein>
    <submittedName>
        <fullName evidence="7">ChbG/HpnK family deacetylase</fullName>
    </submittedName>
</protein>
<dbReference type="InterPro" id="IPR006879">
    <property type="entry name" value="YdjC-like"/>
</dbReference>
<proteinExistence type="predicted"/>
<dbReference type="InterPro" id="IPR011330">
    <property type="entry name" value="Glyco_hydro/deAcase_b/a-brl"/>
</dbReference>
<evidence type="ECO:0000313" key="8">
    <source>
        <dbReference type="Proteomes" id="UP000310016"/>
    </source>
</evidence>
<keyword evidence="4" id="KW-0460">Magnesium</keyword>
<dbReference type="PANTHER" id="PTHR31609:SF1">
    <property type="entry name" value="CARBOHYDRATE DEACETYLASE"/>
    <property type="match status" value="1"/>
</dbReference>
<keyword evidence="5" id="KW-0119">Carbohydrate metabolism</keyword>
<evidence type="ECO:0000256" key="5">
    <source>
        <dbReference type="ARBA" id="ARBA00023277"/>
    </source>
</evidence>
<dbReference type="GO" id="GO:0016787">
    <property type="term" value="F:hydrolase activity"/>
    <property type="evidence" value="ECO:0007669"/>
    <property type="project" value="UniProtKB-KW"/>
</dbReference>
<dbReference type="Proteomes" id="UP000310016">
    <property type="component" value="Unassembled WGS sequence"/>
</dbReference>
<organism evidence="7 8">
    <name type="scientific">Chitiniphilus eburneus</name>
    <dbReference type="NCBI Taxonomy" id="2571148"/>
    <lineage>
        <taxon>Bacteria</taxon>
        <taxon>Pseudomonadati</taxon>
        <taxon>Pseudomonadota</taxon>
        <taxon>Betaproteobacteria</taxon>
        <taxon>Neisseriales</taxon>
        <taxon>Chitinibacteraceae</taxon>
        <taxon>Chitiniphilus</taxon>
    </lineage>
</organism>
<keyword evidence="2" id="KW-0479">Metal-binding</keyword>
<evidence type="ECO:0000256" key="6">
    <source>
        <dbReference type="SAM" id="SignalP"/>
    </source>
</evidence>
<keyword evidence="6" id="KW-0732">Signal</keyword>
<dbReference type="PANTHER" id="PTHR31609">
    <property type="entry name" value="YDJC DEACETYLASE FAMILY MEMBER"/>
    <property type="match status" value="1"/>
</dbReference>
<feature type="chain" id="PRO_5020514196" evidence="6">
    <location>
        <begin position="16"/>
        <end position="309"/>
    </location>
</feature>
<sequence>MLAVATALLASSVVASDLSICLGFKPDDKVLVVNADDVGMHPDLDRAAFALIDGKKIQSLSLMPPTPNFKQAAQMAVARKLPVGVHLTLTNEWQAAQPWGAVLPQSEVPSLYNPQGRLWATTQEVARHAKPEEAKKELLAQIARARAAGLTITHLDAHMVFWGASPELLWLYVGLPAETGIPVVMQGNFMPLDKQMAAARELQGGGALTPDAFFMQYKPAQRHEGKRYAGYDGLFAQLPAGISHLAIHPARDSASARAAIADLTLRLSDFEAWNDANLGKLGQGVKRTDYRALKALQEKINTGDEHCLK</sequence>
<evidence type="ECO:0000313" key="7">
    <source>
        <dbReference type="EMBL" id="TJZ74090.1"/>
    </source>
</evidence>
<keyword evidence="3" id="KW-0378">Hydrolase</keyword>
<dbReference type="Gene3D" id="3.20.20.370">
    <property type="entry name" value="Glycoside hydrolase/deacetylase"/>
    <property type="match status" value="1"/>
</dbReference>
<dbReference type="SUPFAM" id="SSF88713">
    <property type="entry name" value="Glycoside hydrolase/deacetylase"/>
    <property type="match status" value="1"/>
</dbReference>
<gene>
    <name evidence="7" type="ORF">FAZ21_08445</name>
</gene>
<evidence type="ECO:0000256" key="3">
    <source>
        <dbReference type="ARBA" id="ARBA00022801"/>
    </source>
</evidence>
<accession>A0A4U0Q0J1</accession>
<keyword evidence="8" id="KW-1185">Reference proteome</keyword>
<dbReference type="GO" id="GO:0005975">
    <property type="term" value="P:carbohydrate metabolic process"/>
    <property type="evidence" value="ECO:0007669"/>
    <property type="project" value="InterPro"/>
</dbReference>
<dbReference type="OrthoDB" id="9774177at2"/>